<dbReference type="InterPro" id="IPR003594">
    <property type="entry name" value="HATPase_dom"/>
</dbReference>
<evidence type="ECO:0000256" key="1">
    <source>
        <dbReference type="PROSITE-ProRule" id="PRU00169"/>
    </source>
</evidence>
<dbReference type="InterPro" id="IPR036890">
    <property type="entry name" value="HATPase_C_sf"/>
</dbReference>
<dbReference type="PANTHER" id="PTHR43228:SF1">
    <property type="entry name" value="TWO-COMPONENT RESPONSE REGULATOR ARR22"/>
    <property type="match status" value="1"/>
</dbReference>
<dbReference type="Pfam" id="PF00072">
    <property type="entry name" value="Response_reg"/>
    <property type="match status" value="1"/>
</dbReference>
<dbReference type="Pfam" id="PF07228">
    <property type="entry name" value="SpoIIE"/>
    <property type="match status" value="1"/>
</dbReference>
<dbReference type="Gene3D" id="3.40.50.2300">
    <property type="match status" value="1"/>
</dbReference>
<dbReference type="InterPro" id="IPR036457">
    <property type="entry name" value="PPM-type-like_dom_sf"/>
</dbReference>
<keyword evidence="4" id="KW-1185">Reference proteome</keyword>
<dbReference type="Proteomes" id="UP000516360">
    <property type="component" value="Chromosome"/>
</dbReference>
<dbReference type="Gene3D" id="3.30.565.10">
    <property type="entry name" value="Histidine kinase-like ATPase, C-terminal domain"/>
    <property type="match status" value="1"/>
</dbReference>
<dbReference type="AlphaFoldDB" id="A0A7G1H401"/>
<dbReference type="InterPro" id="IPR001932">
    <property type="entry name" value="PPM-type_phosphatase-like_dom"/>
</dbReference>
<dbReference type="PROSITE" id="PS50110">
    <property type="entry name" value="RESPONSE_REGULATORY"/>
    <property type="match status" value="1"/>
</dbReference>
<dbReference type="InterPro" id="IPR011006">
    <property type="entry name" value="CheY-like_superfamily"/>
</dbReference>
<dbReference type="InterPro" id="IPR052048">
    <property type="entry name" value="ST_Response_Regulator"/>
</dbReference>
<dbReference type="PANTHER" id="PTHR43228">
    <property type="entry name" value="TWO-COMPONENT RESPONSE REGULATOR"/>
    <property type="match status" value="1"/>
</dbReference>
<evidence type="ECO:0000313" key="4">
    <source>
        <dbReference type="Proteomes" id="UP000516360"/>
    </source>
</evidence>
<dbReference type="EMBL" id="AP022873">
    <property type="protein sequence ID" value="BCB96909.1"/>
    <property type="molecule type" value="Genomic_DNA"/>
</dbReference>
<reference evidence="3 4" key="1">
    <citation type="submission" date="2020-03" db="EMBL/GenBank/DDBJ databases">
        <title>Complete genome sequences of two sulfur-disproportionating bacterial strains T55J and Mzg5.</title>
        <authorList>
            <person name="Umezawa K."/>
            <person name="Kojima H."/>
            <person name="Kato Y."/>
            <person name="Fukui M."/>
        </authorList>
    </citation>
    <scope>NUCLEOTIDE SEQUENCE [LARGE SCALE GENOMIC DNA]</scope>
    <source>
        <strain evidence="3 4">T55J</strain>
    </source>
</reference>
<dbReference type="SUPFAM" id="SSF52172">
    <property type="entry name" value="CheY-like"/>
    <property type="match status" value="1"/>
</dbReference>
<dbReference type="CDD" id="cd00156">
    <property type="entry name" value="REC"/>
    <property type="match status" value="1"/>
</dbReference>
<accession>A0A7G1H401</accession>
<sequence length="560" mass="65338">MLNMDTLAELKKITQNCTVMCVEDDDSVLSLLHEALSGLFKHVITAKNGQDGIDKFHKNKIDLLITDNIMPVMNGIDMIKEIKKTEPKLPIILITAHTDTDILMEAINIGVTQFIAKPFTINILFNAIETAIQRIIVEKQKMLYQETELLKYKESYNILQQKLALKKQHNIIKNDLYYKKLLIYNDTKASEWLINIRYEPHDILSGDFYSIRKIAKDKIIIYLSDAMGKGLNAFISNAVITSFLNFSIDKALKKNDFDKERFFNDFFYFSKQYLSEDEALCAVLLFIDFEKNSLEIANFSMPPILIETEKRELLKISSNNPPIMRFAERFKKDIYNIESLEKMLICSDGIYNEKYCDYIENDFINAAFKNQFFKRFTERTITPDDDITFIFIKKIQYIPKWTKTYSIKSRLEDVQSIITEIEVFLMEMGMDAVFIAECITAVSEMTMNAYEHGSLNITYQQKNRLIKEGKYEEYLLDLEKQIDKKIAITIELFENYNSLFICFKITDEGHGFDTSIIKETMQDINLLHYRGIKIVKGIVDEIYYNNSGNEVILLKECSER</sequence>
<dbReference type="Pfam" id="PF13581">
    <property type="entry name" value="HATPase_c_2"/>
    <property type="match status" value="1"/>
</dbReference>
<keyword evidence="1" id="KW-0597">Phosphoprotein</keyword>
<dbReference type="GO" id="GO:0000160">
    <property type="term" value="P:phosphorelay signal transduction system"/>
    <property type="evidence" value="ECO:0007669"/>
    <property type="project" value="InterPro"/>
</dbReference>
<evidence type="ECO:0000259" key="2">
    <source>
        <dbReference type="PROSITE" id="PS50110"/>
    </source>
</evidence>
<dbReference type="SMART" id="SM00331">
    <property type="entry name" value="PP2C_SIG"/>
    <property type="match status" value="1"/>
</dbReference>
<dbReference type="Gene3D" id="3.60.40.10">
    <property type="entry name" value="PPM-type phosphatase domain"/>
    <property type="match status" value="1"/>
</dbReference>
<gene>
    <name evidence="3" type="ORF">JZK55_18310</name>
</gene>
<feature type="modified residue" description="4-aspartylphosphate" evidence="1">
    <location>
        <position position="67"/>
    </location>
</feature>
<proteinExistence type="predicted"/>
<evidence type="ECO:0000313" key="3">
    <source>
        <dbReference type="EMBL" id="BCB96909.1"/>
    </source>
</evidence>
<name>A0A7G1H401_9BACT</name>
<dbReference type="SMART" id="SM00448">
    <property type="entry name" value="REC"/>
    <property type="match status" value="1"/>
</dbReference>
<dbReference type="InterPro" id="IPR001789">
    <property type="entry name" value="Sig_transdc_resp-reg_receiver"/>
</dbReference>
<feature type="domain" description="Response regulatory" evidence="2">
    <location>
        <begin position="18"/>
        <end position="132"/>
    </location>
</feature>
<protein>
    <recommendedName>
        <fullName evidence="2">Response regulatory domain-containing protein</fullName>
    </recommendedName>
</protein>
<dbReference type="KEGG" id="dtp:JZK55_18310"/>
<organism evidence="3 4">
    <name type="scientific">Dissulfurispira thermophila</name>
    <dbReference type="NCBI Taxonomy" id="2715679"/>
    <lineage>
        <taxon>Bacteria</taxon>
        <taxon>Pseudomonadati</taxon>
        <taxon>Nitrospirota</taxon>
        <taxon>Thermodesulfovibrionia</taxon>
        <taxon>Thermodesulfovibrionales</taxon>
        <taxon>Dissulfurispiraceae</taxon>
        <taxon>Dissulfurispira</taxon>
    </lineage>
</organism>